<dbReference type="EMBL" id="OZ035827">
    <property type="protein sequence ID" value="CAL1607013.1"/>
    <property type="molecule type" value="Genomic_DNA"/>
</dbReference>
<accession>A0AAV2M101</accession>
<keyword evidence="2" id="KW-1185">Reference proteome</keyword>
<dbReference type="AlphaFoldDB" id="A0AAV2M101"/>
<evidence type="ECO:0000313" key="2">
    <source>
        <dbReference type="Proteomes" id="UP001497482"/>
    </source>
</evidence>
<protein>
    <submittedName>
        <fullName evidence="1">Uncharacterized protein</fullName>
    </submittedName>
</protein>
<evidence type="ECO:0000313" key="1">
    <source>
        <dbReference type="EMBL" id="CAL1607013.1"/>
    </source>
</evidence>
<organism evidence="1 2">
    <name type="scientific">Knipowitschia caucasica</name>
    <name type="common">Caucasian dwarf goby</name>
    <name type="synonym">Pomatoschistus caucasicus</name>
    <dbReference type="NCBI Taxonomy" id="637954"/>
    <lineage>
        <taxon>Eukaryota</taxon>
        <taxon>Metazoa</taxon>
        <taxon>Chordata</taxon>
        <taxon>Craniata</taxon>
        <taxon>Vertebrata</taxon>
        <taxon>Euteleostomi</taxon>
        <taxon>Actinopterygii</taxon>
        <taxon>Neopterygii</taxon>
        <taxon>Teleostei</taxon>
        <taxon>Neoteleostei</taxon>
        <taxon>Acanthomorphata</taxon>
        <taxon>Gobiaria</taxon>
        <taxon>Gobiiformes</taxon>
        <taxon>Gobioidei</taxon>
        <taxon>Gobiidae</taxon>
        <taxon>Gobiinae</taxon>
        <taxon>Knipowitschia</taxon>
    </lineage>
</organism>
<name>A0AAV2M101_KNICA</name>
<gene>
    <name evidence="1" type="ORF">KC01_LOCUS34099</name>
</gene>
<sequence>MADLYRLGLRPSLQYPARLRITEADGVRRTFGSVVDAESRLARCKISSRSFHRSSLAMMASRSRRRVSLRDEVEFSFRVAETQVEVAKRVSSYTALSLQRWKNEPYPLPKYVDEVEL</sequence>
<proteinExistence type="predicted"/>
<dbReference type="Gene3D" id="3.30.250.20">
    <property type="entry name" value="L1 transposable element, C-terminal domain"/>
    <property type="match status" value="1"/>
</dbReference>
<reference evidence="1 2" key="1">
    <citation type="submission" date="2024-04" db="EMBL/GenBank/DDBJ databases">
        <authorList>
            <person name="Waldvogel A.-M."/>
            <person name="Schoenle A."/>
        </authorList>
    </citation>
    <scope>NUCLEOTIDE SEQUENCE [LARGE SCALE GENOMIC DNA]</scope>
</reference>
<dbReference type="InterPro" id="IPR042566">
    <property type="entry name" value="L1_C"/>
</dbReference>
<dbReference type="Proteomes" id="UP001497482">
    <property type="component" value="Chromosome 5"/>
</dbReference>